<evidence type="ECO:0000313" key="1">
    <source>
        <dbReference type="EMBL" id="CAL4131341.1"/>
    </source>
</evidence>
<proteinExistence type="predicted"/>
<organism evidence="1 2">
    <name type="scientific">Meganyctiphanes norvegica</name>
    <name type="common">Northern krill</name>
    <name type="synonym">Thysanopoda norvegica</name>
    <dbReference type="NCBI Taxonomy" id="48144"/>
    <lineage>
        <taxon>Eukaryota</taxon>
        <taxon>Metazoa</taxon>
        <taxon>Ecdysozoa</taxon>
        <taxon>Arthropoda</taxon>
        <taxon>Crustacea</taxon>
        <taxon>Multicrustacea</taxon>
        <taxon>Malacostraca</taxon>
        <taxon>Eumalacostraca</taxon>
        <taxon>Eucarida</taxon>
        <taxon>Euphausiacea</taxon>
        <taxon>Euphausiidae</taxon>
        <taxon>Meganyctiphanes</taxon>
    </lineage>
</organism>
<dbReference type="EMBL" id="CAXKWB010027112">
    <property type="protein sequence ID" value="CAL4131341.1"/>
    <property type="molecule type" value="Genomic_DNA"/>
</dbReference>
<dbReference type="Proteomes" id="UP001497623">
    <property type="component" value="Unassembled WGS sequence"/>
</dbReference>
<protein>
    <submittedName>
        <fullName evidence="1">Uncharacterized protein</fullName>
    </submittedName>
</protein>
<gene>
    <name evidence="1" type="ORF">MNOR_LOCUS26739</name>
</gene>
<comment type="caution">
    <text evidence="1">The sequence shown here is derived from an EMBL/GenBank/DDBJ whole genome shotgun (WGS) entry which is preliminary data.</text>
</comment>
<accession>A0AAV2RLG4</accession>
<dbReference type="AlphaFoldDB" id="A0AAV2RLG4"/>
<evidence type="ECO:0000313" key="2">
    <source>
        <dbReference type="Proteomes" id="UP001497623"/>
    </source>
</evidence>
<sequence length="204" mass="22947">MAPMGAMKKYSEMKIMETCIGKAPMMEMKAKMVAAVTKCYVSPQDNEIQLDFSIMPPMPMPADEMQKKQDMATTFAANATCILNEMNMVLPDGTPNYAECESWINGLTITEELKGSLMEAHNLCKSFSDCAPVDTIKCPLTRRFGRIMAYKKCFNVKACESCMMEDKRMMMSGPDKINMGAMKMMMGLEDLMMYGNVMKVLDME</sequence>
<keyword evidence="2" id="KW-1185">Reference proteome</keyword>
<reference evidence="1 2" key="1">
    <citation type="submission" date="2024-05" db="EMBL/GenBank/DDBJ databases">
        <authorList>
            <person name="Wallberg A."/>
        </authorList>
    </citation>
    <scope>NUCLEOTIDE SEQUENCE [LARGE SCALE GENOMIC DNA]</scope>
</reference>
<name>A0AAV2RLG4_MEGNR</name>